<keyword evidence="2" id="KW-1185">Reference proteome</keyword>
<accession>A0A9N9HRF2</accession>
<evidence type="ECO:0000313" key="1">
    <source>
        <dbReference type="EMBL" id="CAG8702358.1"/>
    </source>
</evidence>
<evidence type="ECO:0000313" key="2">
    <source>
        <dbReference type="Proteomes" id="UP000789508"/>
    </source>
</evidence>
<dbReference type="AlphaFoldDB" id="A0A9N9HRF2"/>
<comment type="caution">
    <text evidence="1">The sequence shown here is derived from an EMBL/GenBank/DDBJ whole genome shotgun (WGS) entry which is preliminary data.</text>
</comment>
<dbReference type="Proteomes" id="UP000789508">
    <property type="component" value="Unassembled WGS sequence"/>
</dbReference>
<sequence>WSLNIGTSTSPDVIIRFRDVECVECRDFRVESSHKALADLHRHTQ</sequence>
<organism evidence="1 2">
    <name type="scientific">Ambispora leptoticha</name>
    <dbReference type="NCBI Taxonomy" id="144679"/>
    <lineage>
        <taxon>Eukaryota</taxon>
        <taxon>Fungi</taxon>
        <taxon>Fungi incertae sedis</taxon>
        <taxon>Mucoromycota</taxon>
        <taxon>Glomeromycotina</taxon>
        <taxon>Glomeromycetes</taxon>
        <taxon>Archaeosporales</taxon>
        <taxon>Ambisporaceae</taxon>
        <taxon>Ambispora</taxon>
    </lineage>
</organism>
<feature type="non-terminal residue" evidence="1">
    <location>
        <position position="1"/>
    </location>
</feature>
<dbReference type="EMBL" id="CAJVPS010019809">
    <property type="protein sequence ID" value="CAG8702358.1"/>
    <property type="molecule type" value="Genomic_DNA"/>
</dbReference>
<reference evidence="1" key="1">
    <citation type="submission" date="2021-06" db="EMBL/GenBank/DDBJ databases">
        <authorList>
            <person name="Kallberg Y."/>
            <person name="Tangrot J."/>
            <person name="Rosling A."/>
        </authorList>
    </citation>
    <scope>NUCLEOTIDE SEQUENCE</scope>
    <source>
        <strain evidence="1">FL130A</strain>
    </source>
</reference>
<proteinExistence type="predicted"/>
<name>A0A9N9HRF2_9GLOM</name>
<gene>
    <name evidence="1" type="ORF">ALEPTO_LOCUS11630</name>
</gene>
<protein>
    <submittedName>
        <fullName evidence="1">12388_t:CDS:1</fullName>
    </submittedName>
</protein>